<dbReference type="Proteomes" id="UP000053475">
    <property type="component" value="Unassembled WGS sequence"/>
</dbReference>
<gene>
    <name evidence="2" type="ORF">HK57_00410</name>
</gene>
<dbReference type="GO" id="GO:0016787">
    <property type="term" value="F:hydrolase activity"/>
    <property type="evidence" value="ECO:0007669"/>
    <property type="project" value="UniProtKB-KW"/>
</dbReference>
<sequence length="212" mass="23363">MAVPGILIRLSDKPAVHALATPSIETTYTLSAGDSETPSHAIIYFLSDISSLINSNSLYESDKASSESSTPPSWIICKFINGRDTTNPSGAPKTNPHTLATPPPLGSTIVMNGSTPRPDKESDYHAWYDEEHGGKLALVPGWRGMRRYALAKVYGEEVETATFYGVNFYDEVNGLGGPEWKAGVTEWTHRIRQNAAKGNLRRVWRVEQVREE</sequence>
<organism evidence="2 3">
    <name type="scientific">Aspergillus ustus</name>
    <dbReference type="NCBI Taxonomy" id="40382"/>
    <lineage>
        <taxon>Eukaryota</taxon>
        <taxon>Fungi</taxon>
        <taxon>Dikarya</taxon>
        <taxon>Ascomycota</taxon>
        <taxon>Pezizomycotina</taxon>
        <taxon>Eurotiomycetes</taxon>
        <taxon>Eurotiomycetidae</taxon>
        <taxon>Eurotiales</taxon>
        <taxon>Aspergillaceae</taxon>
        <taxon>Aspergillus</taxon>
        <taxon>Aspergillus subgen. Nidulantes</taxon>
    </lineage>
</organism>
<dbReference type="AlphaFoldDB" id="A0A0C1BW79"/>
<protein>
    <submittedName>
        <fullName evidence="2">Alpha/beta hydrolase</fullName>
    </submittedName>
</protein>
<reference evidence="2 3" key="1">
    <citation type="submission" date="2014-11" db="EMBL/GenBank/DDBJ databases">
        <title>Genomics derived discovery of secondary metabolites biosynthetic gene clusters in Aspergillus ustus.</title>
        <authorList>
            <person name="Pi B."/>
            <person name="Dai F."/>
            <person name="Song X."/>
            <person name="Zhu C."/>
            <person name="Li H."/>
            <person name="Yu D."/>
        </authorList>
    </citation>
    <scope>NUCLEOTIDE SEQUENCE [LARGE SCALE GENOMIC DNA]</scope>
    <source>
        <strain evidence="2 3">3.3904</strain>
    </source>
</reference>
<evidence type="ECO:0000313" key="2">
    <source>
        <dbReference type="EMBL" id="KIA75796.1"/>
    </source>
</evidence>
<keyword evidence="2" id="KW-0378">Hydrolase</keyword>
<feature type="region of interest" description="Disordered" evidence="1">
    <location>
        <begin position="85"/>
        <end position="104"/>
    </location>
</feature>
<dbReference type="EMBL" id="JOMC01000036">
    <property type="protein sequence ID" value="KIA75796.1"/>
    <property type="molecule type" value="Genomic_DNA"/>
</dbReference>
<comment type="caution">
    <text evidence="2">The sequence shown here is derived from an EMBL/GenBank/DDBJ whole genome shotgun (WGS) entry which is preliminary data.</text>
</comment>
<proteinExistence type="predicted"/>
<evidence type="ECO:0000313" key="3">
    <source>
        <dbReference type="Proteomes" id="UP000053475"/>
    </source>
</evidence>
<keyword evidence="3" id="KW-1185">Reference proteome</keyword>
<name>A0A0C1BW79_ASPUT</name>
<evidence type="ECO:0000256" key="1">
    <source>
        <dbReference type="SAM" id="MobiDB-lite"/>
    </source>
</evidence>
<accession>A0A0C1BW79</accession>